<dbReference type="Gene3D" id="1.10.10.60">
    <property type="entry name" value="Homeodomain-like"/>
    <property type="match status" value="1"/>
</dbReference>
<keyword evidence="4" id="KW-1185">Reference proteome</keyword>
<sequence>MSEGLRERKKRETRRYIADMAMGLFMERGFDNVTVAEVARAADASALAHIKQRLTFARYSRSKIALMSKP</sequence>
<dbReference type="InterPro" id="IPR009057">
    <property type="entry name" value="Homeodomain-like_sf"/>
</dbReference>
<dbReference type="SUPFAM" id="SSF46689">
    <property type="entry name" value="Homeodomain-like"/>
    <property type="match status" value="1"/>
</dbReference>
<evidence type="ECO:0000256" key="1">
    <source>
        <dbReference type="ARBA" id="ARBA00023125"/>
    </source>
</evidence>
<protein>
    <submittedName>
        <fullName evidence="3">Regulatory protein, tetR family</fullName>
    </submittedName>
</protein>
<dbReference type="Proteomes" id="UP000198923">
    <property type="component" value="Unassembled WGS sequence"/>
</dbReference>
<name>A0A1G8DVC7_9ACTN</name>
<dbReference type="InterPro" id="IPR001647">
    <property type="entry name" value="HTH_TetR"/>
</dbReference>
<dbReference type="AlphaFoldDB" id="A0A1G8DVC7"/>
<feature type="domain" description="HTH tetR-type" evidence="2">
    <location>
        <begin position="18"/>
        <end position="45"/>
    </location>
</feature>
<dbReference type="EMBL" id="FNCN01000019">
    <property type="protein sequence ID" value="SDH61538.1"/>
    <property type="molecule type" value="Genomic_DNA"/>
</dbReference>
<dbReference type="GO" id="GO:0003677">
    <property type="term" value="F:DNA binding"/>
    <property type="evidence" value="ECO:0007669"/>
    <property type="project" value="UniProtKB-KW"/>
</dbReference>
<evidence type="ECO:0000259" key="2">
    <source>
        <dbReference type="Pfam" id="PF00440"/>
    </source>
</evidence>
<dbReference type="Pfam" id="PF00440">
    <property type="entry name" value="TetR_N"/>
    <property type="match status" value="1"/>
</dbReference>
<dbReference type="STRING" id="504805.SAMN05421505_11910"/>
<evidence type="ECO:0000313" key="3">
    <source>
        <dbReference type="EMBL" id="SDH61538.1"/>
    </source>
</evidence>
<accession>A0A1G8DVC7</accession>
<evidence type="ECO:0000313" key="4">
    <source>
        <dbReference type="Proteomes" id="UP000198923"/>
    </source>
</evidence>
<proteinExistence type="predicted"/>
<gene>
    <name evidence="3" type="ORF">SAMN05421505_11910</name>
</gene>
<organism evidence="3 4">
    <name type="scientific">Sinosporangium album</name>
    <dbReference type="NCBI Taxonomy" id="504805"/>
    <lineage>
        <taxon>Bacteria</taxon>
        <taxon>Bacillati</taxon>
        <taxon>Actinomycetota</taxon>
        <taxon>Actinomycetes</taxon>
        <taxon>Streptosporangiales</taxon>
        <taxon>Streptosporangiaceae</taxon>
        <taxon>Sinosporangium</taxon>
    </lineage>
</organism>
<reference evidence="3 4" key="1">
    <citation type="submission" date="2016-10" db="EMBL/GenBank/DDBJ databases">
        <authorList>
            <person name="de Groot N.N."/>
        </authorList>
    </citation>
    <scope>NUCLEOTIDE SEQUENCE [LARGE SCALE GENOMIC DNA]</scope>
    <source>
        <strain evidence="3 4">CPCC 201354</strain>
    </source>
</reference>
<keyword evidence="1" id="KW-0238">DNA-binding</keyword>